<reference evidence="2" key="1">
    <citation type="submission" date="2020-11" db="EMBL/GenBank/DDBJ databases">
        <authorList>
            <consortium name="DOE Joint Genome Institute"/>
            <person name="Ahrendt S."/>
            <person name="Riley R."/>
            <person name="Andreopoulos W."/>
            <person name="Labutti K."/>
            <person name="Pangilinan J."/>
            <person name="Ruiz-Duenas F.J."/>
            <person name="Barrasa J.M."/>
            <person name="Sanchez-Garcia M."/>
            <person name="Camarero S."/>
            <person name="Miyauchi S."/>
            <person name="Serrano A."/>
            <person name="Linde D."/>
            <person name="Babiker R."/>
            <person name="Drula E."/>
            <person name="Ayuso-Fernandez I."/>
            <person name="Pacheco R."/>
            <person name="Padilla G."/>
            <person name="Ferreira P."/>
            <person name="Barriuso J."/>
            <person name="Kellner H."/>
            <person name="Castanera R."/>
            <person name="Alfaro M."/>
            <person name="Ramirez L."/>
            <person name="Pisabarro A.G."/>
            <person name="Kuo A."/>
            <person name="Tritt A."/>
            <person name="Lipzen A."/>
            <person name="He G."/>
            <person name="Yan M."/>
            <person name="Ng V."/>
            <person name="Cullen D."/>
            <person name="Martin F."/>
            <person name="Rosso M.-N."/>
            <person name="Henrissat B."/>
            <person name="Hibbett D."/>
            <person name="Martinez A.T."/>
            <person name="Grigoriev I.V."/>
        </authorList>
    </citation>
    <scope>NUCLEOTIDE SEQUENCE</scope>
    <source>
        <strain evidence="2">ATCC 90797</strain>
    </source>
</reference>
<name>A0A9P6ABD3_PLEER</name>
<dbReference type="OrthoDB" id="10490424at2759"/>
<dbReference type="EMBL" id="MU154521">
    <property type="protein sequence ID" value="KAF9502110.1"/>
    <property type="molecule type" value="Genomic_DNA"/>
</dbReference>
<feature type="region of interest" description="Disordered" evidence="1">
    <location>
        <begin position="1"/>
        <end position="31"/>
    </location>
</feature>
<proteinExistence type="predicted"/>
<sequence>MTPFPYQEDPYDSFFDSDTESEIEDEIENSETHSEAYTFNVQAYDEVSRKSEPFLSLGGRDDNGIWYSDTHRLLYPLQNYFDTMEVNLYNCNPYASRKSYTTSSLDRFGMPDLPVVLYTGSLHAVPGHEEYPMIDPIIDSPSSEALTRLAATIT</sequence>
<keyword evidence="3" id="KW-1185">Reference proteome</keyword>
<evidence type="ECO:0000313" key="3">
    <source>
        <dbReference type="Proteomes" id="UP000807025"/>
    </source>
</evidence>
<evidence type="ECO:0000256" key="1">
    <source>
        <dbReference type="SAM" id="MobiDB-lite"/>
    </source>
</evidence>
<gene>
    <name evidence="2" type="ORF">BDN71DRAFT_1500259</name>
</gene>
<organism evidence="2 3">
    <name type="scientific">Pleurotus eryngii</name>
    <name type="common">Boletus of the steppes</name>
    <dbReference type="NCBI Taxonomy" id="5323"/>
    <lineage>
        <taxon>Eukaryota</taxon>
        <taxon>Fungi</taxon>
        <taxon>Dikarya</taxon>
        <taxon>Basidiomycota</taxon>
        <taxon>Agaricomycotina</taxon>
        <taxon>Agaricomycetes</taxon>
        <taxon>Agaricomycetidae</taxon>
        <taxon>Agaricales</taxon>
        <taxon>Pleurotineae</taxon>
        <taxon>Pleurotaceae</taxon>
        <taxon>Pleurotus</taxon>
    </lineage>
</organism>
<comment type="caution">
    <text evidence="2">The sequence shown here is derived from an EMBL/GenBank/DDBJ whole genome shotgun (WGS) entry which is preliminary data.</text>
</comment>
<dbReference type="Proteomes" id="UP000807025">
    <property type="component" value="Unassembled WGS sequence"/>
</dbReference>
<evidence type="ECO:0000313" key="2">
    <source>
        <dbReference type="EMBL" id="KAF9502110.1"/>
    </source>
</evidence>
<dbReference type="AlphaFoldDB" id="A0A9P6ABD3"/>
<feature type="compositionally biased region" description="Acidic residues" evidence="1">
    <location>
        <begin position="9"/>
        <end position="29"/>
    </location>
</feature>
<protein>
    <submittedName>
        <fullName evidence="2">Uncharacterized protein</fullName>
    </submittedName>
</protein>
<accession>A0A9P6ABD3</accession>